<accession>A0AAQ3NC30</accession>
<dbReference type="EMBL" id="CP144695">
    <property type="protein sequence ID" value="WVZ07229.1"/>
    <property type="molecule type" value="Genomic_DNA"/>
</dbReference>
<dbReference type="AlphaFoldDB" id="A0AAQ3NC30"/>
<keyword evidence="3" id="KW-1185">Reference proteome</keyword>
<reference evidence="2 3" key="1">
    <citation type="journal article" date="2023" name="Life. Sci Alliance">
        <title>Evolutionary insights into 3D genome organization and epigenetic landscape of Vigna mungo.</title>
        <authorList>
            <person name="Junaid A."/>
            <person name="Singh B."/>
            <person name="Bhatia S."/>
        </authorList>
    </citation>
    <scope>NUCLEOTIDE SEQUENCE [LARGE SCALE GENOMIC DNA]</scope>
    <source>
        <strain evidence="2">Urdbean</strain>
    </source>
</reference>
<organism evidence="2 3">
    <name type="scientific">Vigna mungo</name>
    <name type="common">Black gram</name>
    <name type="synonym">Phaseolus mungo</name>
    <dbReference type="NCBI Taxonomy" id="3915"/>
    <lineage>
        <taxon>Eukaryota</taxon>
        <taxon>Viridiplantae</taxon>
        <taxon>Streptophyta</taxon>
        <taxon>Embryophyta</taxon>
        <taxon>Tracheophyta</taxon>
        <taxon>Spermatophyta</taxon>
        <taxon>Magnoliopsida</taxon>
        <taxon>eudicotyledons</taxon>
        <taxon>Gunneridae</taxon>
        <taxon>Pentapetalae</taxon>
        <taxon>rosids</taxon>
        <taxon>fabids</taxon>
        <taxon>Fabales</taxon>
        <taxon>Fabaceae</taxon>
        <taxon>Papilionoideae</taxon>
        <taxon>50 kb inversion clade</taxon>
        <taxon>NPAAA clade</taxon>
        <taxon>indigoferoid/millettioid clade</taxon>
        <taxon>Phaseoleae</taxon>
        <taxon>Vigna</taxon>
    </lineage>
</organism>
<gene>
    <name evidence="2" type="ORF">V8G54_020575</name>
</gene>
<protein>
    <submittedName>
        <fullName evidence="2">Uncharacterized protein</fullName>
    </submittedName>
</protein>
<evidence type="ECO:0000313" key="2">
    <source>
        <dbReference type="EMBL" id="WVZ07229.1"/>
    </source>
</evidence>
<dbReference type="Proteomes" id="UP001374535">
    <property type="component" value="Chromosome 6"/>
</dbReference>
<evidence type="ECO:0000256" key="1">
    <source>
        <dbReference type="SAM" id="MobiDB-lite"/>
    </source>
</evidence>
<feature type="region of interest" description="Disordered" evidence="1">
    <location>
        <begin position="54"/>
        <end position="105"/>
    </location>
</feature>
<name>A0AAQ3NC30_VIGMU</name>
<evidence type="ECO:0000313" key="3">
    <source>
        <dbReference type="Proteomes" id="UP001374535"/>
    </source>
</evidence>
<sequence>MIGSLLLVSSKWVETREPTQLTTGLSRRIEFSLTENLSYTPNLGVGAPFQVPPPSGQDLKITGRSKSTQSVRKTEGDVIKVSPSGPKFIPKHFGAHRGAGGHPIESRKEPRQALGINVATSDQQQKISTKRKLSNKNRFAATCTNLVHHSLEHIVQIHHRGMWEKQKCYTPELQSQPITSTGRFSRNSWATDGQFCLPGSSPGTPGSRTINQVYWEVLQELLGHGRSILSTGKFSRNSWVTDNQSSLLGSSLGTPGSRTINHVYWEVLQELLGHGQSIKSTGRFFRNSWATDGQRFSRNSWVTDGQFCLLGSSPGTPGSRTINQVYWEVLQELLGHGQSITSTGRFSRNSWLTDNQSRLLGGSPGTPGSQTVNHVYWEVLQELLGHRRSILSTEKFSRNSWVTDNQSSLLGSSPGTPGSRTINHVYWEVLQELLGHGQSITIKKHGPPSPDAHLLTEARIIDQKIKPPSNF</sequence>
<proteinExistence type="predicted"/>